<dbReference type="AlphaFoldDB" id="A0A1Y5TM14"/>
<protein>
    <submittedName>
        <fullName evidence="5">SmpA / OmlA family protein</fullName>
    </submittedName>
</protein>
<feature type="domain" description="Outer membrane protein assembly factor BamE" evidence="4">
    <location>
        <begin position="41"/>
        <end position="116"/>
    </location>
</feature>
<dbReference type="GO" id="GO:0019867">
    <property type="term" value="C:outer membrane"/>
    <property type="evidence" value="ECO:0007669"/>
    <property type="project" value="InterPro"/>
</dbReference>
<keyword evidence="6" id="KW-1185">Reference proteome</keyword>
<keyword evidence="2 3" id="KW-0472">Membrane</keyword>
<keyword evidence="3" id="KW-0812">Transmembrane</keyword>
<keyword evidence="3" id="KW-1133">Transmembrane helix</keyword>
<keyword evidence="1" id="KW-0732">Signal</keyword>
<dbReference type="InterPro" id="IPR037873">
    <property type="entry name" value="BamE-like"/>
</dbReference>
<dbReference type="OrthoDB" id="7203955at2"/>
<accession>A0A1Y5TM14</accession>
<gene>
    <name evidence="5" type="ORF">AQS8620_02999</name>
</gene>
<evidence type="ECO:0000313" key="6">
    <source>
        <dbReference type="Proteomes" id="UP000193862"/>
    </source>
</evidence>
<proteinExistence type="predicted"/>
<dbReference type="Gene3D" id="3.30.1450.10">
    <property type="match status" value="1"/>
</dbReference>
<evidence type="ECO:0000256" key="3">
    <source>
        <dbReference type="SAM" id="Phobius"/>
    </source>
</evidence>
<evidence type="ECO:0000256" key="1">
    <source>
        <dbReference type="ARBA" id="ARBA00022729"/>
    </source>
</evidence>
<evidence type="ECO:0000256" key="2">
    <source>
        <dbReference type="ARBA" id="ARBA00023136"/>
    </source>
</evidence>
<organism evidence="5 6">
    <name type="scientific">Aquimixticola soesokkakensis</name>
    <dbReference type="NCBI Taxonomy" id="1519096"/>
    <lineage>
        <taxon>Bacteria</taxon>
        <taxon>Pseudomonadati</taxon>
        <taxon>Pseudomonadota</taxon>
        <taxon>Alphaproteobacteria</taxon>
        <taxon>Rhodobacterales</taxon>
        <taxon>Paracoccaceae</taxon>
        <taxon>Aquimixticola</taxon>
    </lineage>
</organism>
<dbReference type="EMBL" id="FWFS01000012">
    <property type="protein sequence ID" value="SLN65074.1"/>
    <property type="molecule type" value="Genomic_DNA"/>
</dbReference>
<evidence type="ECO:0000313" key="5">
    <source>
        <dbReference type="EMBL" id="SLN65074.1"/>
    </source>
</evidence>
<sequence length="161" mass="17099">MGQNESATGIRRAAARLSQLVLGAVVCVALVACTPIVKRHGYIPPEEDLAQISVGVDSQQSVADKVGRPAAMGLIEGAGWYYVGSTFQSIGPFAPRETRREVLAISFDAAGLVSNVERFGLEDGNVIVLSRRVTDPNVGGTTFVRQLLGNLGRISADQFIQ</sequence>
<evidence type="ECO:0000259" key="4">
    <source>
        <dbReference type="Pfam" id="PF04355"/>
    </source>
</evidence>
<feature type="transmembrane region" description="Helical" evidence="3">
    <location>
        <begin position="20"/>
        <end position="37"/>
    </location>
</feature>
<name>A0A1Y5TM14_9RHOB</name>
<dbReference type="Proteomes" id="UP000193862">
    <property type="component" value="Unassembled WGS sequence"/>
</dbReference>
<dbReference type="Pfam" id="PF04355">
    <property type="entry name" value="BamE"/>
    <property type="match status" value="1"/>
</dbReference>
<dbReference type="RefSeq" id="WP_085837807.1">
    <property type="nucleotide sequence ID" value="NZ_FWFS01000012.1"/>
</dbReference>
<dbReference type="InterPro" id="IPR007450">
    <property type="entry name" value="BamE_dom"/>
</dbReference>
<reference evidence="5 6" key="1">
    <citation type="submission" date="2017-03" db="EMBL/GenBank/DDBJ databases">
        <authorList>
            <person name="Afonso C.L."/>
            <person name="Miller P.J."/>
            <person name="Scott M.A."/>
            <person name="Spackman E."/>
            <person name="Goraichik I."/>
            <person name="Dimitrov K.M."/>
            <person name="Suarez D.L."/>
            <person name="Swayne D.E."/>
        </authorList>
    </citation>
    <scope>NUCLEOTIDE SEQUENCE [LARGE SCALE GENOMIC DNA]</scope>
    <source>
        <strain evidence="5 6">CECT 8620</strain>
    </source>
</reference>